<sequence length="104" mass="11110">MILTLIAAALAGEPATCVFDTAPPEPCEVTFQAGAGGATLLRARGRSGKQVTFSGRRNSGWWAGTLDGKSAMGLELNRGNVVFSTRALDRSFQYWTRGNEHGSY</sequence>
<evidence type="ECO:0000313" key="2">
    <source>
        <dbReference type="Proteomes" id="UP000527143"/>
    </source>
</evidence>
<organism evidence="1 2">
    <name type="scientific">Sphingomonas xinjiangensis</name>
    <dbReference type="NCBI Taxonomy" id="643568"/>
    <lineage>
        <taxon>Bacteria</taxon>
        <taxon>Pseudomonadati</taxon>
        <taxon>Pseudomonadota</taxon>
        <taxon>Alphaproteobacteria</taxon>
        <taxon>Sphingomonadales</taxon>
        <taxon>Sphingomonadaceae</taxon>
        <taxon>Sphingomonas</taxon>
    </lineage>
</organism>
<comment type="caution">
    <text evidence="1">The sequence shown here is derived from an EMBL/GenBank/DDBJ whole genome shotgun (WGS) entry which is preliminary data.</text>
</comment>
<evidence type="ECO:0000313" key="1">
    <source>
        <dbReference type="EMBL" id="MBB5710893.1"/>
    </source>
</evidence>
<accession>A0A840YQU9</accession>
<dbReference type="Proteomes" id="UP000527143">
    <property type="component" value="Unassembled WGS sequence"/>
</dbReference>
<reference evidence="1 2" key="1">
    <citation type="submission" date="2020-08" db="EMBL/GenBank/DDBJ databases">
        <title>Genomic Encyclopedia of Type Strains, Phase IV (KMG-IV): sequencing the most valuable type-strain genomes for metagenomic binning, comparative biology and taxonomic classification.</title>
        <authorList>
            <person name="Goeker M."/>
        </authorList>
    </citation>
    <scope>NUCLEOTIDE SEQUENCE [LARGE SCALE GENOMIC DNA]</scope>
    <source>
        <strain evidence="1 2">DSM 26736</strain>
    </source>
</reference>
<protein>
    <submittedName>
        <fullName evidence="1">Uncharacterized protein</fullName>
    </submittedName>
</protein>
<dbReference type="EMBL" id="JACIJF010000005">
    <property type="protein sequence ID" value="MBB5710893.1"/>
    <property type="molecule type" value="Genomic_DNA"/>
</dbReference>
<name>A0A840YQU9_9SPHN</name>
<dbReference type="RefSeq" id="WP_184087240.1">
    <property type="nucleotide sequence ID" value="NZ_JACIJF010000005.1"/>
</dbReference>
<proteinExistence type="predicted"/>
<gene>
    <name evidence="1" type="ORF">FHT02_002133</name>
</gene>
<keyword evidence="2" id="KW-1185">Reference proteome</keyword>
<dbReference type="AlphaFoldDB" id="A0A840YQU9"/>